<evidence type="ECO:0000259" key="1">
    <source>
        <dbReference type="Pfam" id="PF01498"/>
    </source>
</evidence>
<comment type="caution">
    <text evidence="2">The sequence shown here is derived from an EMBL/GenBank/DDBJ whole genome shotgun (WGS) entry which is preliminary data.</text>
</comment>
<accession>A0ABV0U0W1</accession>
<reference evidence="2 3" key="1">
    <citation type="submission" date="2021-06" db="EMBL/GenBank/DDBJ databases">
        <authorList>
            <person name="Palmer J.M."/>
        </authorList>
    </citation>
    <scope>NUCLEOTIDE SEQUENCE [LARGE SCALE GENOMIC DNA]</scope>
    <source>
        <strain evidence="3">if_2019</strain>
        <tissue evidence="2">Muscle</tissue>
    </source>
</reference>
<protein>
    <recommendedName>
        <fullName evidence="1">Transposase Tc1-like domain-containing protein</fullName>
    </recommendedName>
</protein>
<feature type="domain" description="Transposase Tc1-like" evidence="1">
    <location>
        <begin position="25"/>
        <end position="68"/>
    </location>
</feature>
<dbReference type="InterPro" id="IPR036390">
    <property type="entry name" value="WH_DNA-bd_sf"/>
</dbReference>
<gene>
    <name evidence="2" type="ORF">ILYODFUR_030727</name>
</gene>
<organism evidence="2 3">
    <name type="scientific">Ilyodon furcidens</name>
    <name type="common">goldbreast splitfin</name>
    <dbReference type="NCBI Taxonomy" id="33524"/>
    <lineage>
        <taxon>Eukaryota</taxon>
        <taxon>Metazoa</taxon>
        <taxon>Chordata</taxon>
        <taxon>Craniata</taxon>
        <taxon>Vertebrata</taxon>
        <taxon>Euteleostomi</taxon>
        <taxon>Actinopterygii</taxon>
        <taxon>Neopterygii</taxon>
        <taxon>Teleostei</taxon>
        <taxon>Neoteleostei</taxon>
        <taxon>Acanthomorphata</taxon>
        <taxon>Ovalentaria</taxon>
        <taxon>Atherinomorphae</taxon>
        <taxon>Cyprinodontiformes</taxon>
        <taxon>Goodeidae</taxon>
        <taxon>Ilyodon</taxon>
    </lineage>
</organism>
<dbReference type="InterPro" id="IPR002492">
    <property type="entry name" value="Transposase_Tc1-like"/>
</dbReference>
<dbReference type="Proteomes" id="UP001482620">
    <property type="component" value="Unassembled WGS sequence"/>
</dbReference>
<sequence length="107" mass="12409">MEEVKHDGQSHMVWGSIQDLTSWASMIIRTVRDQPRTTQQDLINNLKRAGTTVSKKTISNTLCHHGYYTPYLSQSVLCYCVCLPVFPERLGWWVWCADCVQSGLWRF</sequence>
<dbReference type="SUPFAM" id="SSF46785">
    <property type="entry name" value="Winged helix' DNA-binding domain"/>
    <property type="match status" value="1"/>
</dbReference>
<evidence type="ECO:0000313" key="3">
    <source>
        <dbReference type="Proteomes" id="UP001482620"/>
    </source>
</evidence>
<keyword evidence="3" id="KW-1185">Reference proteome</keyword>
<name>A0ABV0U0W1_9TELE</name>
<proteinExistence type="predicted"/>
<dbReference type="Pfam" id="PF01498">
    <property type="entry name" value="HTH_Tnp_Tc3_2"/>
    <property type="match status" value="1"/>
</dbReference>
<evidence type="ECO:0000313" key="2">
    <source>
        <dbReference type="EMBL" id="MEQ2238190.1"/>
    </source>
</evidence>
<dbReference type="EMBL" id="JAHRIQ010050964">
    <property type="protein sequence ID" value="MEQ2238190.1"/>
    <property type="molecule type" value="Genomic_DNA"/>
</dbReference>